<dbReference type="InterPro" id="IPR002464">
    <property type="entry name" value="DNA/RNA_helicase_DEAH_CS"/>
</dbReference>
<dbReference type="GO" id="GO:0003724">
    <property type="term" value="F:RNA helicase activity"/>
    <property type="evidence" value="ECO:0007669"/>
    <property type="project" value="UniProtKB-EC"/>
</dbReference>
<dbReference type="Pfam" id="PF00270">
    <property type="entry name" value="DEAD"/>
    <property type="match status" value="1"/>
</dbReference>
<dbReference type="InterPro" id="IPR011709">
    <property type="entry name" value="DEAD-box_helicase_OB_fold"/>
</dbReference>
<evidence type="ECO:0000256" key="10">
    <source>
        <dbReference type="ARBA" id="ARBA00022946"/>
    </source>
</evidence>
<feature type="compositionally biased region" description="Polar residues" evidence="13">
    <location>
        <begin position="13"/>
        <end position="26"/>
    </location>
</feature>
<feature type="coiled-coil region" evidence="12">
    <location>
        <begin position="540"/>
        <end position="576"/>
    </location>
</feature>
<evidence type="ECO:0000256" key="8">
    <source>
        <dbReference type="ARBA" id="ARBA00022840"/>
    </source>
</evidence>
<comment type="catalytic activity">
    <reaction evidence="11">
        <text>ATP + H2O = ADP + phosphate + H(+)</text>
        <dbReference type="Rhea" id="RHEA:13065"/>
        <dbReference type="ChEBI" id="CHEBI:15377"/>
        <dbReference type="ChEBI" id="CHEBI:15378"/>
        <dbReference type="ChEBI" id="CHEBI:30616"/>
        <dbReference type="ChEBI" id="CHEBI:43474"/>
        <dbReference type="ChEBI" id="CHEBI:456216"/>
        <dbReference type="EC" id="3.6.4.13"/>
    </reaction>
</comment>
<evidence type="ECO:0000256" key="6">
    <source>
        <dbReference type="ARBA" id="ARBA00022801"/>
    </source>
</evidence>
<dbReference type="EC" id="3.6.4.13" evidence="2"/>
<dbReference type="GO" id="GO:0005524">
    <property type="term" value="F:ATP binding"/>
    <property type="evidence" value="ECO:0007669"/>
    <property type="project" value="UniProtKB-KW"/>
</dbReference>
<keyword evidence="4" id="KW-0934">Plastid</keyword>
<evidence type="ECO:0000256" key="1">
    <source>
        <dbReference type="ARBA" id="ARBA00004229"/>
    </source>
</evidence>
<keyword evidence="3" id="KW-0150">Chloroplast</keyword>
<evidence type="ECO:0000256" key="9">
    <source>
        <dbReference type="ARBA" id="ARBA00022884"/>
    </source>
</evidence>
<dbReference type="Gene3D" id="1.20.120.1080">
    <property type="match status" value="1"/>
</dbReference>
<dbReference type="CDD" id="cd17917">
    <property type="entry name" value="DEXHc_RHA-like"/>
    <property type="match status" value="1"/>
</dbReference>
<feature type="compositionally biased region" description="Polar residues" evidence="13">
    <location>
        <begin position="37"/>
        <end position="49"/>
    </location>
</feature>
<dbReference type="FunFam" id="3.40.50.300:FF:000819">
    <property type="entry name" value="ATP dependent RNA helicase, putative"/>
    <property type="match status" value="1"/>
</dbReference>
<evidence type="ECO:0000256" key="11">
    <source>
        <dbReference type="ARBA" id="ARBA00047984"/>
    </source>
</evidence>
<evidence type="ECO:0000256" key="12">
    <source>
        <dbReference type="SAM" id="Coils"/>
    </source>
</evidence>
<dbReference type="InterPro" id="IPR056328">
    <property type="entry name" value="DSRM_DHX29"/>
</dbReference>
<accession>A0A2I1DW09</accession>
<keyword evidence="5" id="KW-0547">Nucleotide-binding</keyword>
<dbReference type="PROSITE" id="PS00690">
    <property type="entry name" value="DEAH_ATP_HELICASE"/>
    <property type="match status" value="1"/>
</dbReference>
<evidence type="ECO:0000256" key="13">
    <source>
        <dbReference type="SAM" id="MobiDB-lite"/>
    </source>
</evidence>
<evidence type="ECO:0000256" key="4">
    <source>
        <dbReference type="ARBA" id="ARBA00022640"/>
    </source>
</evidence>
<comment type="subcellular location">
    <subcellularLocation>
        <location evidence="1">Plastid</location>
        <location evidence="1">Chloroplast</location>
    </subcellularLocation>
</comment>
<keyword evidence="9" id="KW-0694">RNA-binding</keyword>
<proteinExistence type="predicted"/>
<dbReference type="SUPFAM" id="SSF52540">
    <property type="entry name" value="P-loop containing nucleoside triphosphate hydrolases"/>
    <property type="match status" value="1"/>
</dbReference>
<keyword evidence="6" id="KW-0378">Hydrolase</keyword>
<dbReference type="PROSITE" id="PS51194">
    <property type="entry name" value="HELICASE_CTER"/>
    <property type="match status" value="1"/>
</dbReference>
<dbReference type="InterPro" id="IPR027417">
    <property type="entry name" value="P-loop_NTPase"/>
</dbReference>
<dbReference type="VEuPathDB" id="FungiDB:RhiirFUN_017317"/>
<gene>
    <name evidence="14" type="ORF">CHRIB12_LOCUS15044</name>
</gene>
<dbReference type="SMART" id="SM00487">
    <property type="entry name" value="DEXDc"/>
    <property type="match status" value="1"/>
</dbReference>
<dbReference type="InterPro" id="IPR059023">
    <property type="entry name" value="RNA_hel_CTD"/>
</dbReference>
<reference evidence="14" key="1">
    <citation type="submission" date="2020-05" db="EMBL/GenBank/DDBJ databases">
        <authorList>
            <person name="Rincon C."/>
            <person name="Sanders R I."/>
            <person name="Robbins C."/>
            <person name="Chaturvedi A."/>
        </authorList>
    </citation>
    <scope>NUCLEOTIDE SEQUENCE</scope>
    <source>
        <strain evidence="14">CHB12</strain>
    </source>
</reference>
<dbReference type="PROSITE" id="PS51192">
    <property type="entry name" value="HELICASE_ATP_BIND_1"/>
    <property type="match status" value="1"/>
</dbReference>
<sequence>MPPKTKTKKKKQINSARAFSTTSTPSKNKETLKNEIESQVSSPISEPSTTELVVSSEQTKVDNVEENINEEETYINSIIENYQDLDLKRVDAYFKDSQELISLGNEMQVLKLDSNIEHKILNFIKKLGYHELDQYRNLYTSNLSQEHIISSLNKLYLILLRLGFSQENIKECLININGAEVKAALDWLCIHLSSEDLPAGFVDKIYYEKGMNISVTRSTSPTSQSPIKKGDVFKEKKSLVQNSSSTSKPKRSNMVEKDMKDWILNSLENDASDDSELEPVSTYQPLSSSLKYATLKCELVLQNKISSVLKKFNRSQEKQEQVNQRIDELQKEIKSFEELGSYEFKSDEAEMEFKNLMKDKDLEKEVKEILGDEIEDGKEQDKTIQIDENKQLEGDQKKDIMEKINDDDDDDLFGGLLDNVPDDSTTSSESNVSSTIIMREMIPKTFTGKLPKDQLKEFCRKKDDKVKISFDVDRGGSHYKCSLKIRWSNEKKGQDKEWNMGNVACRKKIEAESYVATLALFELTDLPIYLTFPTFFRELWLELTEEKKSAENKIKLAEEQERIKLLIDVIEEKKKENIIEEKSKISDELDQEQIYKEDKSSIKHYNIVNKTSSEGEAMKKAFLNRQKNKTYMDMLEKRKQLPIYSYKDQFLEKLNKNQVVIISGETGCGKSTQIPQFITEDMLMNGYGDKCNVICTQPRRISAISIAYRVSAEIGDLPRTIGTSKALVGYQIRLESKVARGNILTFCTYGILLRRLESDKLLKDVSHVIIDEVHERSLESDFLMIILKKIFERRSDLKVILMSATIEASKISRYFDHCPIIEIPGKIFPVEVKFLEDVIEETDYMIEADDEFARKVHRQIRDEGTITITGKGQTSHNIRLQYEEDIDSSYDLNIPQEYLEQYSKKTQLALSRIDETCINYDLIISLLNYICNNPVAKQKNNIPEDGAILIFLPGMAEIRRLNDQILSDINFSDTTKFLVYPLHSTISSEDQNLVFDIPPKGVRKIVLATNIAETGITIPDVTIVVDTGKVNQIRYNERKKITNLQEMFISKANAKQRKGRAGRIREGICFHLFTKWKYEREMHEHELPEILRLPLQELCLKIKICELGNIEQVLSMALDVPLSQSIKNAIITLQEVQAITAEEELTPLGIHLSHIPVDVHLGKMILFGSIFKCLDPILTISAILNYKSPFLIPFGSESEAEIVIKNKFKEGESDLLTMYKGYILWKELYEKEVINKGGKGWETVRRFCVNNFLSLQNLLMIEDIKKQFLELLVNIGFVKIDESSKNYLSRYRFQKSRLLCAIPSYYNQNSNSYAIINATILAGLYPKIIYQEPLKNQYFTVMDSGILTSGSSGIIKVNPKNVFIHPSSIVFKHDLKSQAKERNWFIYNTLIQTTKLYVRDVSKVDVVNLVLFGRDIEIKHEHKMVIIDKWIVLQCPGKTSTILKYLRHQLNKILKYKIDYPTRDLEKEQEDWLNLILEVIKCSSNNTTTLSSSL</sequence>
<keyword evidence="10" id="KW-0809">Transit peptide</keyword>
<dbReference type="PANTHER" id="PTHR18934">
    <property type="entry name" value="ATP-DEPENDENT RNA HELICASE"/>
    <property type="match status" value="1"/>
</dbReference>
<dbReference type="Pfam" id="PF07717">
    <property type="entry name" value="OB_NTP_bind"/>
    <property type="match status" value="1"/>
</dbReference>
<dbReference type="EMBL" id="CAGKOT010000035">
    <property type="protein sequence ID" value="CAB5375875.1"/>
    <property type="molecule type" value="Genomic_DNA"/>
</dbReference>
<keyword evidence="7" id="KW-0347">Helicase</keyword>
<dbReference type="InterPro" id="IPR011545">
    <property type="entry name" value="DEAD/DEAH_box_helicase_dom"/>
</dbReference>
<dbReference type="GO" id="GO:1990904">
    <property type="term" value="C:ribonucleoprotein complex"/>
    <property type="evidence" value="ECO:0007669"/>
    <property type="project" value="UniProtKB-ARBA"/>
</dbReference>
<dbReference type="Pfam" id="PF26026">
    <property type="entry name" value="RNA_hel_CTD"/>
    <property type="match status" value="1"/>
</dbReference>
<protein>
    <recommendedName>
        <fullName evidence="2">RNA helicase</fullName>
        <ecNumber evidence="2">3.6.4.13</ecNumber>
    </recommendedName>
</protein>
<evidence type="ECO:0000313" key="15">
    <source>
        <dbReference type="Proteomes" id="UP000684084"/>
    </source>
</evidence>
<evidence type="ECO:0000256" key="7">
    <source>
        <dbReference type="ARBA" id="ARBA00022806"/>
    </source>
</evidence>
<dbReference type="GO" id="GO:0016787">
    <property type="term" value="F:hydrolase activity"/>
    <property type="evidence" value="ECO:0007669"/>
    <property type="project" value="UniProtKB-KW"/>
</dbReference>
<dbReference type="InterPro" id="IPR001650">
    <property type="entry name" value="Helicase_C-like"/>
</dbReference>
<evidence type="ECO:0000256" key="3">
    <source>
        <dbReference type="ARBA" id="ARBA00022528"/>
    </source>
</evidence>
<dbReference type="VEuPathDB" id="FungiDB:RhiirA1_529562"/>
<evidence type="ECO:0000256" key="5">
    <source>
        <dbReference type="ARBA" id="ARBA00022741"/>
    </source>
</evidence>
<feature type="compositionally biased region" description="Basic residues" evidence="13">
    <location>
        <begin position="1"/>
        <end position="12"/>
    </location>
</feature>
<dbReference type="SMART" id="SM00490">
    <property type="entry name" value="HELICc"/>
    <property type="match status" value="1"/>
</dbReference>
<dbReference type="GO" id="GO:0003723">
    <property type="term" value="F:RNA binding"/>
    <property type="evidence" value="ECO:0007669"/>
    <property type="project" value="UniProtKB-KW"/>
</dbReference>
<dbReference type="InterPro" id="IPR007502">
    <property type="entry name" value="Helicase-assoc_dom"/>
</dbReference>
<dbReference type="CDD" id="cd18791">
    <property type="entry name" value="SF2_C_RHA"/>
    <property type="match status" value="1"/>
</dbReference>
<dbReference type="InterPro" id="IPR014001">
    <property type="entry name" value="Helicase_ATP-bd"/>
</dbReference>
<dbReference type="InterPro" id="IPR056890">
    <property type="entry name" value="UBA_DHX29-like"/>
</dbReference>
<evidence type="ECO:0000313" key="14">
    <source>
        <dbReference type="EMBL" id="CAB5375875.1"/>
    </source>
</evidence>
<dbReference type="Gene3D" id="3.40.50.300">
    <property type="entry name" value="P-loop containing nucleotide triphosphate hydrolases"/>
    <property type="match status" value="2"/>
</dbReference>
<dbReference type="Pfam" id="PF00271">
    <property type="entry name" value="Helicase_C"/>
    <property type="match status" value="1"/>
</dbReference>
<feature type="coiled-coil region" evidence="12">
    <location>
        <begin position="312"/>
        <end position="339"/>
    </location>
</feature>
<dbReference type="Proteomes" id="UP000684084">
    <property type="component" value="Unassembled WGS sequence"/>
</dbReference>
<comment type="caution">
    <text evidence="14">The sequence shown here is derived from an EMBL/GenBank/DDBJ whole genome shotgun (WGS) entry which is preliminary data.</text>
</comment>
<feature type="compositionally biased region" description="Basic and acidic residues" evidence="13">
    <location>
        <begin position="27"/>
        <end position="36"/>
    </location>
</feature>
<dbReference type="Pfam" id="PF21010">
    <property type="entry name" value="HA2_C"/>
    <property type="match status" value="1"/>
</dbReference>
<organism evidence="14 15">
    <name type="scientific">Rhizophagus irregularis</name>
    <dbReference type="NCBI Taxonomy" id="588596"/>
    <lineage>
        <taxon>Eukaryota</taxon>
        <taxon>Fungi</taxon>
        <taxon>Fungi incertae sedis</taxon>
        <taxon>Mucoromycota</taxon>
        <taxon>Glomeromycotina</taxon>
        <taxon>Glomeromycetes</taxon>
        <taxon>Glomerales</taxon>
        <taxon>Glomeraceae</taxon>
        <taxon>Rhizophagus</taxon>
    </lineage>
</organism>
<name>A0A2I1DW09_9GLOM</name>
<evidence type="ECO:0000256" key="2">
    <source>
        <dbReference type="ARBA" id="ARBA00012552"/>
    </source>
</evidence>
<dbReference type="FunFam" id="3.40.50.300:FF:000500">
    <property type="entry name" value="ATP-dependent RNA helicase DHX29"/>
    <property type="match status" value="1"/>
</dbReference>
<dbReference type="Pfam" id="PF24385">
    <property type="entry name" value="DSRM_DHX29"/>
    <property type="match status" value="1"/>
</dbReference>
<dbReference type="OrthoDB" id="5600252at2759"/>
<dbReference type="SMART" id="SM00847">
    <property type="entry name" value="HA2"/>
    <property type="match status" value="1"/>
</dbReference>
<keyword evidence="8" id="KW-0067">ATP-binding</keyword>
<dbReference type="Pfam" id="PF24899">
    <property type="entry name" value="UBA_DHX29"/>
    <property type="match status" value="1"/>
</dbReference>
<feature type="region of interest" description="Disordered" evidence="13">
    <location>
        <begin position="1"/>
        <end position="49"/>
    </location>
</feature>
<dbReference type="PANTHER" id="PTHR18934:SF145">
    <property type="entry name" value="ATP-DEPENDENT RNA HELICASE DHX57-RELATED"/>
    <property type="match status" value="1"/>
</dbReference>
<keyword evidence="12" id="KW-0175">Coiled coil</keyword>
<dbReference type="VEuPathDB" id="FungiDB:FUN_013745"/>
<dbReference type="FunFam" id="1.20.120.1080:FF:000002">
    <property type="entry name" value="Putative ATP-dependent RNA helicase DHX36"/>
    <property type="match status" value="1"/>
</dbReference>